<evidence type="ECO:0008006" key="4">
    <source>
        <dbReference type="Google" id="ProtNLM"/>
    </source>
</evidence>
<evidence type="ECO:0000313" key="2">
    <source>
        <dbReference type="EMBL" id="WVX67419.1"/>
    </source>
</evidence>
<keyword evidence="3" id="KW-1185">Reference proteome</keyword>
<evidence type="ECO:0000256" key="1">
    <source>
        <dbReference type="SAM" id="SignalP"/>
    </source>
</evidence>
<reference evidence="2 3" key="1">
    <citation type="journal article" date="2024" name="Environ. Microbiol.">
        <title>Novel evolutionary insights on the interactions of the Holosporales (Alphaproteobacteria) with eukaryotic hosts from comparative genomics.</title>
        <authorList>
            <person name="Giovannini M."/>
            <person name="Petroni G."/>
            <person name="Castelli M."/>
        </authorList>
    </citation>
    <scope>NUCLEOTIDE SEQUENCE [LARGE SCALE GENOMIC DNA]</scope>
    <source>
        <strain evidence="2 3">US_Bl 15I1</strain>
    </source>
</reference>
<dbReference type="RefSeq" id="WP_331256174.1">
    <property type="nucleotide sequence ID" value="NZ_CP133270.1"/>
</dbReference>
<name>A0ABZ2C4P2_9PROT</name>
<dbReference type="Proteomes" id="UP001330434">
    <property type="component" value="Chromosome"/>
</dbReference>
<proteinExistence type="predicted"/>
<protein>
    <recommendedName>
        <fullName evidence="4">Secreted protein</fullName>
    </recommendedName>
</protein>
<sequence>MKFKILSLFLTVSLLCFGSGVKAQTDANANASNQEAPAACPGGAVLKTAFSTILCKAATLPILGNADCSTFCSNIGAGKTTPGKTVEACMAYIKGIPNVGSVLTSFISQGCDKACSANFVCKSCSEDATRKVCGYLCCPIDQSTVKNCMSKNNDDCKNYIESGSKGEI</sequence>
<dbReference type="EMBL" id="CP133270">
    <property type="protein sequence ID" value="WVX67419.1"/>
    <property type="molecule type" value="Genomic_DNA"/>
</dbReference>
<feature type="signal peptide" evidence="1">
    <location>
        <begin position="1"/>
        <end position="23"/>
    </location>
</feature>
<evidence type="ECO:0000313" key="3">
    <source>
        <dbReference type="Proteomes" id="UP001330434"/>
    </source>
</evidence>
<organism evidence="2 3">
    <name type="scientific">Candidatus Bealeia paramacronuclearis</name>
    <dbReference type="NCBI Taxonomy" id="1921001"/>
    <lineage>
        <taxon>Bacteria</taxon>
        <taxon>Pseudomonadati</taxon>
        <taxon>Pseudomonadota</taxon>
        <taxon>Alphaproteobacteria</taxon>
        <taxon>Holosporales</taxon>
        <taxon>Holosporaceae</taxon>
        <taxon>Candidatus Bealeia</taxon>
    </lineage>
</organism>
<gene>
    <name evidence="2" type="ORF">Bealeia1_01624</name>
</gene>
<keyword evidence="1" id="KW-0732">Signal</keyword>
<accession>A0ABZ2C4P2</accession>
<feature type="chain" id="PRO_5047235948" description="Secreted protein" evidence="1">
    <location>
        <begin position="24"/>
        <end position="168"/>
    </location>
</feature>